<protein>
    <submittedName>
        <fullName evidence="1">Uncharacterized protein</fullName>
    </submittedName>
</protein>
<proteinExistence type="predicted"/>
<name>A0A644TP19_9ZZZZ</name>
<dbReference type="AlphaFoldDB" id="A0A644TP19"/>
<evidence type="ECO:0000313" key="1">
    <source>
        <dbReference type="EMBL" id="MPL68726.1"/>
    </source>
</evidence>
<gene>
    <name evidence="1" type="ORF">SDC9_14454</name>
</gene>
<comment type="caution">
    <text evidence="1">The sequence shown here is derived from an EMBL/GenBank/DDBJ whole genome shotgun (WGS) entry which is preliminary data.</text>
</comment>
<reference evidence="1" key="1">
    <citation type="submission" date="2019-08" db="EMBL/GenBank/DDBJ databases">
        <authorList>
            <person name="Kucharzyk K."/>
            <person name="Murdoch R.W."/>
            <person name="Higgins S."/>
            <person name="Loffler F."/>
        </authorList>
    </citation>
    <scope>NUCLEOTIDE SEQUENCE</scope>
</reference>
<dbReference type="EMBL" id="VSSQ01000043">
    <property type="protein sequence ID" value="MPL68726.1"/>
    <property type="molecule type" value="Genomic_DNA"/>
</dbReference>
<accession>A0A644TP19</accession>
<organism evidence="1">
    <name type="scientific">bioreactor metagenome</name>
    <dbReference type="NCBI Taxonomy" id="1076179"/>
    <lineage>
        <taxon>unclassified sequences</taxon>
        <taxon>metagenomes</taxon>
        <taxon>ecological metagenomes</taxon>
    </lineage>
</organism>
<sequence length="231" mass="24669">MACVPLLAFVHGGGGRFGGCVMVALRGSGFLSADVGPCILQVGRGDHASTAQLAKQGAQLEVGRSYADFEGALRGNILRADATHPAGSKAKVAGHGTVCATDTHQPTEVGFGGVFHVSKLGTKCLSCQRGNCLGFKFRYGLHMKEGDKFERAVVALLDERITAAGLSHSEFARAVMDGDPVRSWRLCRAKTGKSRRMSLAETYAAAKFFGEDFANMIWSLERQAKERGMLD</sequence>